<dbReference type="RefSeq" id="WP_089787498.1">
    <property type="nucleotide sequence ID" value="NZ_FOKW01000004.1"/>
</dbReference>
<name>A0A1I1GEL7_NATHA</name>
<keyword evidence="4" id="KW-1185">Reference proteome</keyword>
<gene>
    <name evidence="3" type="ORF">SAMN05444422_104140</name>
</gene>
<dbReference type="EMBL" id="FOKW01000004">
    <property type="protein sequence ID" value="SFC07590.1"/>
    <property type="molecule type" value="Genomic_DNA"/>
</dbReference>
<evidence type="ECO:0000313" key="4">
    <source>
        <dbReference type="Proteomes" id="UP000199161"/>
    </source>
</evidence>
<dbReference type="Pfam" id="PF24351">
    <property type="entry name" value="DUF7511"/>
    <property type="match status" value="1"/>
</dbReference>
<protein>
    <recommendedName>
        <fullName evidence="2">DUF7511 domain-containing protein</fullName>
    </recommendedName>
</protein>
<evidence type="ECO:0000256" key="1">
    <source>
        <dbReference type="SAM" id="MobiDB-lite"/>
    </source>
</evidence>
<feature type="domain" description="DUF7511" evidence="2">
    <location>
        <begin position="44"/>
        <end position="90"/>
    </location>
</feature>
<accession>A0A1I1GEL7</accession>
<dbReference type="OrthoDB" id="186853at2157"/>
<proteinExistence type="predicted"/>
<organism evidence="3 4">
    <name type="scientific">Natronobacterium haloterrestre</name>
    <name type="common">Halobiforma haloterrestris</name>
    <dbReference type="NCBI Taxonomy" id="148448"/>
    <lineage>
        <taxon>Archaea</taxon>
        <taxon>Methanobacteriati</taxon>
        <taxon>Methanobacteriota</taxon>
        <taxon>Stenosarchaea group</taxon>
        <taxon>Halobacteria</taxon>
        <taxon>Halobacteriales</taxon>
        <taxon>Natrialbaceae</taxon>
        <taxon>Natronobacterium</taxon>
    </lineage>
</organism>
<evidence type="ECO:0000313" key="3">
    <source>
        <dbReference type="EMBL" id="SFC07590.1"/>
    </source>
</evidence>
<evidence type="ECO:0000259" key="2">
    <source>
        <dbReference type="Pfam" id="PF24351"/>
    </source>
</evidence>
<dbReference type="Proteomes" id="UP000199161">
    <property type="component" value="Unassembled WGS sequence"/>
</dbReference>
<feature type="region of interest" description="Disordered" evidence="1">
    <location>
        <begin position="1"/>
        <end position="42"/>
    </location>
</feature>
<reference evidence="4" key="1">
    <citation type="submission" date="2016-10" db="EMBL/GenBank/DDBJ databases">
        <authorList>
            <person name="Varghese N."/>
            <person name="Submissions S."/>
        </authorList>
    </citation>
    <scope>NUCLEOTIDE SEQUENCE [LARGE SCALE GENOMIC DNA]</scope>
    <source>
        <strain evidence="4">DSM 13078</strain>
    </source>
</reference>
<feature type="compositionally biased region" description="Basic and acidic residues" evidence="1">
    <location>
        <begin position="8"/>
        <end position="17"/>
    </location>
</feature>
<dbReference type="AlphaFoldDB" id="A0A1I1GEL7"/>
<sequence length="90" mass="10140">MTGPSSGHDGRDIDGDCHRRRQRDRRSRSADTPSRPVESDLESDLEAVVVRYEDGPDRRTITPRKCDDAERLTTWLSANADAFVELGAIR</sequence>
<dbReference type="InterPro" id="IPR055933">
    <property type="entry name" value="DUF7511"/>
</dbReference>